<protein>
    <recommendedName>
        <fullName evidence="1">RelA/SpoT domain-containing protein</fullName>
    </recommendedName>
</protein>
<reference evidence="3" key="1">
    <citation type="submission" date="2017-09" db="EMBL/GenBank/DDBJ databases">
        <title>Depth-based differentiation of microbial function through sediment-hosted aquifers and enrichment of novel symbionts in the deep terrestrial subsurface.</title>
        <authorList>
            <person name="Probst A.J."/>
            <person name="Ladd B."/>
            <person name="Jarett J.K."/>
            <person name="Geller-Mcgrath D.E."/>
            <person name="Sieber C.M.K."/>
            <person name="Emerson J.B."/>
            <person name="Anantharaman K."/>
            <person name="Thomas B.C."/>
            <person name="Malmstrom R."/>
            <person name="Stieglmeier M."/>
            <person name="Klingl A."/>
            <person name="Woyke T."/>
            <person name="Ryan C.M."/>
            <person name="Banfield J.F."/>
        </authorList>
    </citation>
    <scope>NUCLEOTIDE SEQUENCE [LARGE SCALE GENOMIC DNA]</scope>
</reference>
<dbReference type="InterPro" id="IPR043519">
    <property type="entry name" value="NT_sf"/>
</dbReference>
<dbReference type="InterPro" id="IPR007685">
    <property type="entry name" value="RelA_SpoT"/>
</dbReference>
<proteinExistence type="predicted"/>
<dbReference type="PANTHER" id="PTHR41773:SF1">
    <property type="entry name" value="RELA_SPOT DOMAIN-CONTAINING PROTEIN"/>
    <property type="match status" value="1"/>
</dbReference>
<evidence type="ECO:0000313" key="3">
    <source>
        <dbReference type="Proteomes" id="UP000231183"/>
    </source>
</evidence>
<dbReference type="CDD" id="cd05399">
    <property type="entry name" value="NT_Rel-Spo_like"/>
    <property type="match status" value="1"/>
</dbReference>
<dbReference type="AlphaFoldDB" id="A0A2M6W474"/>
<accession>A0A2M6W474</accession>
<dbReference type="Pfam" id="PF04607">
    <property type="entry name" value="RelA_SpoT"/>
    <property type="match status" value="1"/>
</dbReference>
<dbReference type="SUPFAM" id="SSF81301">
    <property type="entry name" value="Nucleotidyltransferase"/>
    <property type="match status" value="1"/>
</dbReference>
<dbReference type="SMART" id="SM00954">
    <property type="entry name" value="RelA_SpoT"/>
    <property type="match status" value="1"/>
</dbReference>
<dbReference type="PANTHER" id="PTHR41773">
    <property type="entry name" value="GTP PYROPHOSPHATASE-RELATED"/>
    <property type="match status" value="1"/>
</dbReference>
<sequence>MDKNLKKILTEYRAKKNLYAEYCNVVHVLLENILHSGNYKYHMNSRVKEINSLKEKVKAKKQRGKIYKQLSDVKDIAGIRVVFYTDSERKRFIYSLRNEFEKKIIVQETEKKTGYRSTHIIVNFGNKRIRLSEYKKFKGLECEIQLALILNHAWAEVEHDILYKDDLHLNNLDEKKYSLLKQRMQKVMDNYIKNASNELEEIVGYVKRLKKHK</sequence>
<dbReference type="GO" id="GO:0015969">
    <property type="term" value="P:guanosine tetraphosphate metabolic process"/>
    <property type="evidence" value="ECO:0007669"/>
    <property type="project" value="InterPro"/>
</dbReference>
<organism evidence="2 3">
    <name type="scientific">Candidatus Magasanikbacteria bacterium CG10_big_fil_rev_8_21_14_0_10_40_10</name>
    <dbReference type="NCBI Taxonomy" id="1974648"/>
    <lineage>
        <taxon>Bacteria</taxon>
        <taxon>Candidatus Magasanikiibacteriota</taxon>
    </lineage>
</organism>
<dbReference type="EMBL" id="PFBX01000015">
    <property type="protein sequence ID" value="PIT87604.1"/>
    <property type="molecule type" value="Genomic_DNA"/>
</dbReference>
<dbReference type="Gene3D" id="3.30.460.10">
    <property type="entry name" value="Beta Polymerase, domain 2"/>
    <property type="match status" value="1"/>
</dbReference>
<evidence type="ECO:0000259" key="1">
    <source>
        <dbReference type="SMART" id="SM00954"/>
    </source>
</evidence>
<comment type="caution">
    <text evidence="2">The sequence shown here is derived from an EMBL/GenBank/DDBJ whole genome shotgun (WGS) entry which is preliminary data.</text>
</comment>
<dbReference type="Proteomes" id="UP000231183">
    <property type="component" value="Unassembled WGS sequence"/>
</dbReference>
<feature type="domain" description="RelA/SpoT" evidence="1">
    <location>
        <begin position="45"/>
        <end position="169"/>
    </location>
</feature>
<name>A0A2M6W474_9BACT</name>
<gene>
    <name evidence="2" type="ORF">COU31_01925</name>
</gene>
<evidence type="ECO:0000313" key="2">
    <source>
        <dbReference type="EMBL" id="PIT87604.1"/>
    </source>
</evidence>